<evidence type="ECO:0000256" key="7">
    <source>
        <dbReference type="SAM" id="Phobius"/>
    </source>
</evidence>
<evidence type="ECO:0000256" key="6">
    <source>
        <dbReference type="SAM" id="MobiDB-lite"/>
    </source>
</evidence>
<feature type="domain" description="Major facilitator superfamily associated" evidence="8">
    <location>
        <begin position="14"/>
        <end position="534"/>
    </location>
</feature>
<gene>
    <name evidence="10" type="primary">LOC106463396</name>
</gene>
<feature type="transmembrane region" description="Helical" evidence="7">
    <location>
        <begin position="12"/>
        <end position="34"/>
    </location>
</feature>
<dbReference type="Proteomes" id="UP000694941">
    <property type="component" value="Unplaced"/>
</dbReference>
<dbReference type="InterPro" id="IPR051717">
    <property type="entry name" value="MFS_MFSD6"/>
</dbReference>
<comment type="similarity">
    <text evidence="2">Belongs to the major facilitator superfamily. MFSD6 family.</text>
</comment>
<organism evidence="9 10">
    <name type="scientific">Limulus polyphemus</name>
    <name type="common">Atlantic horseshoe crab</name>
    <dbReference type="NCBI Taxonomy" id="6850"/>
    <lineage>
        <taxon>Eukaryota</taxon>
        <taxon>Metazoa</taxon>
        <taxon>Ecdysozoa</taxon>
        <taxon>Arthropoda</taxon>
        <taxon>Chelicerata</taxon>
        <taxon>Merostomata</taxon>
        <taxon>Xiphosura</taxon>
        <taxon>Limulidae</taxon>
        <taxon>Limulus</taxon>
    </lineage>
</organism>
<keyword evidence="3 7" id="KW-0812">Transmembrane</keyword>
<dbReference type="InterPro" id="IPR024989">
    <property type="entry name" value="MFS_assoc_dom"/>
</dbReference>
<feature type="transmembrane region" description="Helical" evidence="7">
    <location>
        <begin position="49"/>
        <end position="69"/>
    </location>
</feature>
<feature type="transmembrane region" description="Helical" evidence="7">
    <location>
        <begin position="76"/>
        <end position="96"/>
    </location>
</feature>
<keyword evidence="4 7" id="KW-1133">Transmembrane helix</keyword>
<feature type="compositionally biased region" description="Basic and acidic residues" evidence="6">
    <location>
        <begin position="692"/>
        <end position="723"/>
    </location>
</feature>
<evidence type="ECO:0000313" key="10">
    <source>
        <dbReference type="RefSeq" id="XP_022246583.1"/>
    </source>
</evidence>
<evidence type="ECO:0000256" key="3">
    <source>
        <dbReference type="ARBA" id="ARBA00022692"/>
    </source>
</evidence>
<name>A0ABM1SSH7_LIMPO</name>
<feature type="transmembrane region" description="Helical" evidence="7">
    <location>
        <begin position="410"/>
        <end position="430"/>
    </location>
</feature>
<dbReference type="Pfam" id="PF12832">
    <property type="entry name" value="MFS_1_like"/>
    <property type="match status" value="1"/>
</dbReference>
<dbReference type="SUPFAM" id="SSF103473">
    <property type="entry name" value="MFS general substrate transporter"/>
    <property type="match status" value="2"/>
</dbReference>
<reference evidence="10" key="1">
    <citation type="submission" date="2025-08" db="UniProtKB">
        <authorList>
            <consortium name="RefSeq"/>
        </authorList>
    </citation>
    <scope>IDENTIFICATION</scope>
    <source>
        <tissue evidence="10">Muscle</tissue>
    </source>
</reference>
<dbReference type="RefSeq" id="XP_022246583.1">
    <property type="nucleotide sequence ID" value="XM_022390875.1"/>
</dbReference>
<dbReference type="PANTHER" id="PTHR16172">
    <property type="entry name" value="MAJOR FACILITATOR SUPERFAMILY DOMAIN-CONTAINING PROTEIN 6-LIKE"/>
    <property type="match status" value="1"/>
</dbReference>
<feature type="transmembrane region" description="Helical" evidence="7">
    <location>
        <begin position="475"/>
        <end position="494"/>
    </location>
</feature>
<evidence type="ECO:0000313" key="9">
    <source>
        <dbReference type="Proteomes" id="UP000694941"/>
    </source>
</evidence>
<dbReference type="GeneID" id="106463396"/>
<keyword evidence="5 7" id="KW-0472">Membrane</keyword>
<feature type="transmembrane region" description="Helical" evidence="7">
    <location>
        <begin position="506"/>
        <end position="529"/>
    </location>
</feature>
<feature type="transmembrane region" description="Helical" evidence="7">
    <location>
        <begin position="437"/>
        <end position="455"/>
    </location>
</feature>
<proteinExistence type="inferred from homology"/>
<evidence type="ECO:0000256" key="5">
    <source>
        <dbReference type="ARBA" id="ARBA00023136"/>
    </source>
</evidence>
<evidence type="ECO:0000256" key="1">
    <source>
        <dbReference type="ARBA" id="ARBA00004141"/>
    </source>
</evidence>
<protein>
    <submittedName>
        <fullName evidence="10">Uncharacterized protein LOC106463396</fullName>
    </submittedName>
</protein>
<dbReference type="PANTHER" id="PTHR16172:SF35">
    <property type="entry name" value="MAJOR FACILITATOR SUPERFAMILY (MFS) PROFILE DOMAIN-CONTAINING PROTEIN"/>
    <property type="match status" value="1"/>
</dbReference>
<feature type="transmembrane region" description="Helical" evidence="7">
    <location>
        <begin position="535"/>
        <end position="555"/>
    </location>
</feature>
<dbReference type="Gene3D" id="1.20.1250.20">
    <property type="entry name" value="MFS general substrate transporter like domains"/>
    <property type="match status" value="2"/>
</dbReference>
<feature type="transmembrane region" description="Helical" evidence="7">
    <location>
        <begin position="261"/>
        <end position="282"/>
    </location>
</feature>
<accession>A0ABM1SSH7</accession>
<dbReference type="InterPro" id="IPR036259">
    <property type="entry name" value="MFS_trans_sf"/>
</dbReference>
<comment type="subcellular location">
    <subcellularLocation>
        <location evidence="1">Membrane</location>
        <topology evidence="1">Multi-pass membrane protein</topology>
    </subcellularLocation>
</comment>
<evidence type="ECO:0000256" key="4">
    <source>
        <dbReference type="ARBA" id="ARBA00022989"/>
    </source>
</evidence>
<feature type="region of interest" description="Disordered" evidence="6">
    <location>
        <begin position="642"/>
        <end position="726"/>
    </location>
</feature>
<evidence type="ECO:0000259" key="8">
    <source>
        <dbReference type="Pfam" id="PF12832"/>
    </source>
</evidence>
<evidence type="ECO:0000256" key="2">
    <source>
        <dbReference type="ARBA" id="ARBA00005241"/>
    </source>
</evidence>
<feature type="transmembrane region" description="Helical" evidence="7">
    <location>
        <begin position="335"/>
        <end position="356"/>
    </location>
</feature>
<feature type="transmembrane region" description="Helical" evidence="7">
    <location>
        <begin position="368"/>
        <end position="390"/>
    </location>
</feature>
<feature type="transmembrane region" description="Helical" evidence="7">
    <location>
        <begin position="303"/>
        <end position="323"/>
    </location>
</feature>
<keyword evidence="9" id="KW-1185">Reference proteome</keyword>
<feature type="compositionally biased region" description="Polar residues" evidence="6">
    <location>
        <begin position="643"/>
        <end position="653"/>
    </location>
</feature>
<sequence>MKSFWKDLTRRELIPIKILMFLIYGGQATLYPYFTVHLKSLGMSIRETAIIFAVQPLVALFVAPLIGVLADRIGNFKILFCFFLTFSAGTCLGLYFTPPVEINFQNINLELSCHSGSNIPNTVNLNMSNSCVLRNHSYMEELTVQLSFCQNICDGTKSDSELCFKNDNVEDCNCISKNESVTFRIFDLNAKSPVQDTENGSVIISYFIANNFSYDGKFYDRIICKPEYMPNTDLHCFTLCAIEAKGNDNLCFGERNYFKTFWIYLSVRLGVSLGIGLVNGLFDAASMVVMQKYDADVGYQRMWQAVAMCSFAPISGGLVDWISEGENAKTYSPCFYLYAALYVTAAIVSLFVDLSVKVPSEGAIKNLGILLSNIEVNLLLFNVLFLGISWGFLENFLFWFLESELKSSTLLMGFTLTVGAGTGVPIAIYSTWIIKKVGYVNVIVLAFAAYVIRFMGYSYATNPYMCLIYETMENFTVTLLTVGVTLYCTHLAPLEMLTTIMTLWNNLHFISGRAFGSLSGGFMTEAWGFRETFRIYSYISAGLCVCYFLINVFYLKKRTSSDKAADSFSETKEELEQRNRTLSLTGVVMHRGFHEIPTATSLNVAAFYSSNMQSILAIESRRHSERPKIRLSLKDVETREKASTSLSFVPSTEKTSDAHKTNEFLAPPNDHKKGQLRKLSRMRTSSTLTPLSEKEEANAEENRTNGTLETEKKPNSRIKRDENIESNSISEGQVNLTFISETNGLETTII</sequence>